<dbReference type="EMBL" id="LVVM01000124">
    <property type="protein sequence ID" value="OJA21456.1"/>
    <property type="molecule type" value="Genomic_DNA"/>
</dbReference>
<dbReference type="SUPFAM" id="SSF52922">
    <property type="entry name" value="TK C-terminal domain-like"/>
    <property type="match status" value="1"/>
</dbReference>
<protein>
    <recommendedName>
        <fullName evidence="3">Transketolase C-terminal domain-containing protein</fullName>
    </recommendedName>
</protein>
<evidence type="ECO:0000313" key="4">
    <source>
        <dbReference type="EMBL" id="OJA21456.1"/>
    </source>
</evidence>
<evidence type="ECO:0000256" key="2">
    <source>
        <dbReference type="ARBA" id="ARBA00023002"/>
    </source>
</evidence>
<feature type="domain" description="Transketolase C-terminal" evidence="3">
    <location>
        <begin position="2"/>
        <end position="67"/>
    </location>
</feature>
<dbReference type="GO" id="GO:0009083">
    <property type="term" value="P:branched-chain amino acid catabolic process"/>
    <property type="evidence" value="ECO:0007669"/>
    <property type="project" value="TreeGrafter"/>
</dbReference>
<gene>
    <name evidence="4" type="ORF">AZE42_10352</name>
</gene>
<dbReference type="PANTHER" id="PTHR42980:SF1">
    <property type="entry name" value="2-OXOISOVALERATE DEHYDROGENASE SUBUNIT BETA, MITOCHONDRIAL"/>
    <property type="match status" value="1"/>
</dbReference>
<comment type="cofactor">
    <cofactor evidence="1">
        <name>thiamine diphosphate</name>
        <dbReference type="ChEBI" id="CHEBI:58937"/>
    </cofactor>
</comment>
<evidence type="ECO:0000256" key="1">
    <source>
        <dbReference type="ARBA" id="ARBA00001964"/>
    </source>
</evidence>
<proteinExistence type="predicted"/>
<dbReference type="Proteomes" id="UP000183567">
    <property type="component" value="Unassembled WGS sequence"/>
</dbReference>
<evidence type="ECO:0000313" key="5">
    <source>
        <dbReference type="Proteomes" id="UP000183567"/>
    </source>
</evidence>
<accession>A0A1J8R6K7</accession>
<dbReference type="Gene3D" id="3.40.50.920">
    <property type="match status" value="1"/>
</dbReference>
<dbReference type="AlphaFoldDB" id="A0A1J8R6K7"/>
<dbReference type="InterPro" id="IPR033248">
    <property type="entry name" value="Transketolase_C"/>
</dbReference>
<organism evidence="4 5">
    <name type="scientific">Rhizopogon vesiculosus</name>
    <dbReference type="NCBI Taxonomy" id="180088"/>
    <lineage>
        <taxon>Eukaryota</taxon>
        <taxon>Fungi</taxon>
        <taxon>Dikarya</taxon>
        <taxon>Basidiomycota</taxon>
        <taxon>Agaricomycotina</taxon>
        <taxon>Agaricomycetes</taxon>
        <taxon>Agaricomycetidae</taxon>
        <taxon>Boletales</taxon>
        <taxon>Suillineae</taxon>
        <taxon>Rhizopogonaceae</taxon>
        <taxon>Rhizopogon</taxon>
    </lineage>
</organism>
<sequence length="83" mass="9390">MEAVVESVRRTKRLVIVHEAGMTGNVGGEIAAEVSKRAFLRLEPLVRRIAGWGVPATLQFEKFNIPDEIRIFGWNCRDAQLLR</sequence>
<keyword evidence="2" id="KW-0560">Oxidoreductase</keyword>
<evidence type="ECO:0000259" key="3">
    <source>
        <dbReference type="Pfam" id="PF02780"/>
    </source>
</evidence>
<keyword evidence="5" id="KW-1185">Reference proteome</keyword>
<reference evidence="4 5" key="1">
    <citation type="submission" date="2016-03" db="EMBL/GenBank/DDBJ databases">
        <title>Comparative genomics of the ectomycorrhizal sister species Rhizopogon vinicolor and Rhizopogon vesiculosus (Basidiomycota: Boletales) reveals a divergence of the mating type B locus.</title>
        <authorList>
            <person name="Mujic A.B."/>
            <person name="Kuo A."/>
            <person name="Tritt A."/>
            <person name="Lipzen A."/>
            <person name="Chen C."/>
            <person name="Johnson J."/>
            <person name="Sharma A."/>
            <person name="Barry K."/>
            <person name="Grigoriev I.V."/>
            <person name="Spatafora J.W."/>
        </authorList>
    </citation>
    <scope>NUCLEOTIDE SEQUENCE [LARGE SCALE GENOMIC DNA]</scope>
    <source>
        <strain evidence="4 5">AM-OR11-056</strain>
    </source>
</reference>
<dbReference type="InterPro" id="IPR009014">
    <property type="entry name" value="Transketo_C/PFOR_II"/>
</dbReference>
<dbReference type="GO" id="GO:0016491">
    <property type="term" value="F:oxidoreductase activity"/>
    <property type="evidence" value="ECO:0007669"/>
    <property type="project" value="UniProtKB-KW"/>
</dbReference>
<dbReference type="OrthoDB" id="2686147at2759"/>
<dbReference type="GO" id="GO:0007584">
    <property type="term" value="P:response to nutrient"/>
    <property type="evidence" value="ECO:0007669"/>
    <property type="project" value="TreeGrafter"/>
</dbReference>
<dbReference type="STRING" id="180088.A0A1J8R6K7"/>
<dbReference type="Pfam" id="PF02780">
    <property type="entry name" value="Transketolase_C"/>
    <property type="match status" value="1"/>
</dbReference>
<name>A0A1J8R6K7_9AGAM</name>
<comment type="caution">
    <text evidence="4">The sequence shown here is derived from an EMBL/GenBank/DDBJ whole genome shotgun (WGS) entry which is preliminary data.</text>
</comment>
<dbReference type="PANTHER" id="PTHR42980">
    <property type="entry name" value="2-OXOISOVALERATE DEHYDROGENASE SUBUNIT BETA-RELATED"/>
    <property type="match status" value="1"/>
</dbReference>